<dbReference type="PRINTS" id="PR00113">
    <property type="entry name" value="ALKPHPHTASE"/>
</dbReference>
<evidence type="ECO:0000256" key="1">
    <source>
        <dbReference type="ARBA" id="ARBA00022553"/>
    </source>
</evidence>
<dbReference type="InterPro" id="IPR001952">
    <property type="entry name" value="Alkaline_phosphatase"/>
</dbReference>
<comment type="similarity">
    <text evidence="2">Belongs to the alkaline phosphatase family.</text>
</comment>
<keyword evidence="1" id="KW-0597">Phosphoprotein</keyword>
<evidence type="ECO:0000313" key="3">
    <source>
        <dbReference type="EMBL" id="MDN2483025.1"/>
    </source>
</evidence>
<dbReference type="GO" id="GO:0004035">
    <property type="term" value="F:alkaline phosphatase activity"/>
    <property type="evidence" value="ECO:0007669"/>
    <property type="project" value="UniProtKB-EC"/>
</dbReference>
<dbReference type="PROSITE" id="PS51257">
    <property type="entry name" value="PROKAR_LIPOPROTEIN"/>
    <property type="match status" value="1"/>
</dbReference>
<evidence type="ECO:0000256" key="2">
    <source>
        <dbReference type="RuleBase" id="RU003946"/>
    </source>
</evidence>
<dbReference type="InterPro" id="IPR017850">
    <property type="entry name" value="Alkaline_phosphatase_core_sf"/>
</dbReference>
<sequence>MNIQNKPFILSVMAVAVLAGCNETDKEYVEVDRETAESIDSGPYACTDDELIESPNKDCRLYIKGSMNSWSAPPQAQFHYQGDGMHIALFAMESGSYSFKISDPEWSAERDLAISEEADSAVTTDVLYELQRKYDEFRNQNMDIVVEGQDQIFKFALDASSGINNPTLYIENITDSDVDNLSSSIYLSGSFNDWGLKEDYQFDYVGAGNYQVTVSFSQQQDIQFNLVQNVDGQELIYGALKNQLIDLKEGASALTTYPGGVMHASVEEGTYVFGISTLGDGQVAIPVSISKVRANSGYDKLTSANTPISIGADGSTHADTFDWSVESDSIQVELKDDENQEDPSFRQVATADSEGRYAVTLTTNKNTASQATDQHEVDVVNMDDAKNVILMIGDGMGYAQLDVTRAYQGQSLFMDSASYRGQIHTASADTLGYEKLAGLGMNYYTDSAAAATAMSTGVKVVSGTIAQARPGDGSNLETILEHAQKMGKSVGVVATSHCVHATPAAFVAHGPNRNDFSQLSESMFGDVKPNLAICGSKLVKEVDVISQAAEENNYIVVKNRTDMLAALDNLPSQDDQAEIRFAAVFGEDEIPYVLPTEYQQDKGWSYDSLDIPHIQEMTEVAIDILSRNSNGFFLMVEGSQIDFAGHINDEERLIYETIKFDESVKEAVDWAVARDDTMVIVTADHETGGLELLKTNGAGEVPEVSWLWGNHTNVPVPMFAWGVNADVVHGRSVDNTSVHSIMYGSMASN</sequence>
<protein>
    <submittedName>
        <fullName evidence="3">Alkaline phosphatase</fullName>
        <ecNumber evidence="3">3.1.3.1</ecNumber>
    </submittedName>
</protein>
<dbReference type="EC" id="3.1.3.1" evidence="3"/>
<dbReference type="CDD" id="cd16012">
    <property type="entry name" value="ALP"/>
    <property type="match status" value="1"/>
</dbReference>
<comment type="caution">
    <text evidence="3">The sequence shown here is derived from an EMBL/GenBank/DDBJ whole genome shotgun (WGS) entry which is preliminary data.</text>
</comment>
<dbReference type="EMBL" id="JAUEOZ010000002">
    <property type="protein sequence ID" value="MDN2483025.1"/>
    <property type="molecule type" value="Genomic_DNA"/>
</dbReference>
<evidence type="ECO:0000313" key="4">
    <source>
        <dbReference type="Proteomes" id="UP001169719"/>
    </source>
</evidence>
<dbReference type="RefSeq" id="WP_289963076.1">
    <property type="nucleotide sequence ID" value="NZ_JAUEOZ010000002.1"/>
</dbReference>
<dbReference type="SUPFAM" id="SSF53649">
    <property type="entry name" value="Alkaline phosphatase-like"/>
    <property type="match status" value="1"/>
</dbReference>
<reference evidence="3" key="1">
    <citation type="submission" date="2024-05" db="EMBL/GenBank/DDBJ databases">
        <title>Genome Sequences of Four Agar- Degrading Marine Bacteria.</title>
        <authorList>
            <person name="Phillips E.K."/>
            <person name="Shaffer J.C."/>
            <person name="Henson M.W."/>
            <person name="Temperton B."/>
            <person name="Thrash C.J."/>
            <person name="Martin M.O."/>
        </authorList>
    </citation>
    <scope>NUCLEOTIDE SEQUENCE</scope>
    <source>
        <strain evidence="3">EKP203</strain>
    </source>
</reference>
<dbReference type="Pfam" id="PF00245">
    <property type="entry name" value="Alk_phosphatase"/>
    <property type="match status" value="2"/>
</dbReference>
<proteinExistence type="inferred from homology"/>
<keyword evidence="3" id="KW-0378">Hydrolase</keyword>
<dbReference type="Proteomes" id="UP001169719">
    <property type="component" value="Unassembled WGS sequence"/>
</dbReference>
<organism evidence="3 4">
    <name type="scientific">Vibrio agarivorans</name>
    <dbReference type="NCBI Taxonomy" id="153622"/>
    <lineage>
        <taxon>Bacteria</taxon>
        <taxon>Pseudomonadati</taxon>
        <taxon>Pseudomonadota</taxon>
        <taxon>Gammaproteobacteria</taxon>
        <taxon>Vibrionales</taxon>
        <taxon>Vibrionaceae</taxon>
        <taxon>Vibrio</taxon>
    </lineage>
</organism>
<gene>
    <name evidence="3" type="ORF">QWJ08_16910</name>
</gene>
<dbReference type="Gene3D" id="3.40.720.10">
    <property type="entry name" value="Alkaline Phosphatase, subunit A"/>
    <property type="match status" value="1"/>
</dbReference>
<accession>A0ABT7Y4Q9</accession>
<name>A0ABT7Y4Q9_9VIBR</name>
<dbReference type="PANTHER" id="PTHR11596">
    <property type="entry name" value="ALKALINE PHOSPHATASE"/>
    <property type="match status" value="1"/>
</dbReference>
<dbReference type="PANTHER" id="PTHR11596:SF5">
    <property type="entry name" value="ALKALINE PHOSPHATASE"/>
    <property type="match status" value="1"/>
</dbReference>
<dbReference type="SMART" id="SM00098">
    <property type="entry name" value="alkPPc"/>
    <property type="match status" value="1"/>
</dbReference>
<keyword evidence="4" id="KW-1185">Reference proteome</keyword>